<accession>A0ABU5UB70</accession>
<dbReference type="RefSeq" id="WP_323195111.1">
    <property type="nucleotide sequence ID" value="NZ_JAYGHG010000005.1"/>
</dbReference>
<dbReference type="InterPro" id="IPR029063">
    <property type="entry name" value="SAM-dependent_MTases_sf"/>
</dbReference>
<dbReference type="PANTHER" id="PTHR43397:SF1">
    <property type="entry name" value="ERGOTHIONEINE BIOSYNTHESIS PROTEIN 1"/>
    <property type="match status" value="1"/>
</dbReference>
<dbReference type="PIRSF" id="PIRSF018005">
    <property type="entry name" value="UCP018005"/>
    <property type="match status" value="1"/>
</dbReference>
<dbReference type="SUPFAM" id="SSF53335">
    <property type="entry name" value="S-adenosyl-L-methionine-dependent methyltransferases"/>
    <property type="match status" value="1"/>
</dbReference>
<dbReference type="GO" id="GO:0032259">
    <property type="term" value="P:methylation"/>
    <property type="evidence" value="ECO:0007669"/>
    <property type="project" value="UniProtKB-KW"/>
</dbReference>
<dbReference type="GO" id="GO:0052706">
    <property type="term" value="F:L-histidine N(alpha)-methyltransferase activity"/>
    <property type="evidence" value="ECO:0007669"/>
    <property type="project" value="UniProtKB-EC"/>
</dbReference>
<dbReference type="InterPro" id="IPR019257">
    <property type="entry name" value="MeTrfase_dom"/>
</dbReference>
<keyword evidence="2 4" id="KW-0808">Transferase</keyword>
<proteinExistence type="predicted"/>
<dbReference type="InterPro" id="IPR051128">
    <property type="entry name" value="EgtD_Methyltrsf_superfamily"/>
</dbReference>
<evidence type="ECO:0000259" key="3">
    <source>
        <dbReference type="Pfam" id="PF10017"/>
    </source>
</evidence>
<evidence type="ECO:0000313" key="4">
    <source>
        <dbReference type="EMBL" id="MEA5580769.1"/>
    </source>
</evidence>
<comment type="caution">
    <text evidence="4">The sequence shown here is derived from an EMBL/GenBank/DDBJ whole genome shotgun (WGS) entry which is preliminary data.</text>
</comment>
<dbReference type="EC" id="2.1.1.44" evidence="4"/>
<evidence type="ECO:0000313" key="5">
    <source>
        <dbReference type="Proteomes" id="UP001302120"/>
    </source>
</evidence>
<dbReference type="Gene3D" id="3.40.50.150">
    <property type="entry name" value="Vaccinia Virus protein VP39"/>
    <property type="match status" value="1"/>
</dbReference>
<organism evidence="4 5">
    <name type="scientific">Nodularia harveyana UHCC-0300</name>
    <dbReference type="NCBI Taxonomy" id="2974287"/>
    <lineage>
        <taxon>Bacteria</taxon>
        <taxon>Bacillati</taxon>
        <taxon>Cyanobacteriota</taxon>
        <taxon>Cyanophyceae</taxon>
        <taxon>Nostocales</taxon>
        <taxon>Nodulariaceae</taxon>
        <taxon>Nodularia</taxon>
    </lineage>
</organism>
<keyword evidence="1 4" id="KW-0489">Methyltransferase</keyword>
<evidence type="ECO:0000256" key="2">
    <source>
        <dbReference type="ARBA" id="ARBA00022679"/>
    </source>
</evidence>
<dbReference type="EMBL" id="JAYGHG010000005">
    <property type="protein sequence ID" value="MEA5580769.1"/>
    <property type="molecule type" value="Genomic_DNA"/>
</dbReference>
<protein>
    <submittedName>
        <fullName evidence="4">L-histidine N(Alpha)-methyltransferase</fullName>
        <ecNumber evidence="4">2.1.1.44</ecNumber>
    </submittedName>
</protein>
<sequence length="327" mass="37868">MPKETLEFLSSPKELLELIEALENSREIPVKYAYRGRGATVWDNFYQKYVVPKWYQPNNVEIELLQNNFNYLNGSYQNCPSLNIIDVGAGNSYPVKKYISQLDKLGKINQYLALDISEELLKVSQANIQKWFPKIAYSSYTVDIETSAIPGEMWKKNPAEDVANIFLHLGVTIGNHRHRNRVWQNFRNSMNKNDLLVITNEIGNNSAWDGQARGGCKYHVEGIYHTLQNKLQIRAGDSQLLRRYDTKTDSVIATMKFLQNYTFRFNQLGVDQTVEIVTGEEVTIWRHHKHQMSELRQELETADLKLVHYSLNKYSTHIMAICQVVDS</sequence>
<keyword evidence="5" id="KW-1185">Reference proteome</keyword>
<reference evidence="4 5" key="1">
    <citation type="submission" date="2023-12" db="EMBL/GenBank/DDBJ databases">
        <title>Baltic Sea Cyanobacteria.</title>
        <authorList>
            <person name="Delbaje E."/>
            <person name="Fewer D.P."/>
            <person name="Shishido T.K."/>
        </authorList>
    </citation>
    <scope>NUCLEOTIDE SEQUENCE [LARGE SCALE GENOMIC DNA]</scope>
    <source>
        <strain evidence="4 5">UHCC-0300</strain>
    </source>
</reference>
<dbReference type="PANTHER" id="PTHR43397">
    <property type="entry name" value="ERGOTHIONEINE BIOSYNTHESIS PROTEIN 1"/>
    <property type="match status" value="1"/>
</dbReference>
<dbReference type="Proteomes" id="UP001302120">
    <property type="component" value="Unassembled WGS sequence"/>
</dbReference>
<name>A0ABU5UB70_9CYAN</name>
<evidence type="ECO:0000256" key="1">
    <source>
        <dbReference type="ARBA" id="ARBA00022603"/>
    </source>
</evidence>
<feature type="domain" description="Histidine-specific methyltransferase SAM-dependent" evidence="3">
    <location>
        <begin position="18"/>
        <end position="311"/>
    </location>
</feature>
<dbReference type="Pfam" id="PF10017">
    <property type="entry name" value="Methyltransf_33"/>
    <property type="match status" value="1"/>
</dbReference>
<dbReference type="InterPro" id="IPR017804">
    <property type="entry name" value="MeTrfase_EgtD-like"/>
</dbReference>
<gene>
    <name evidence="4" type="ORF">VB620_05365</name>
</gene>